<dbReference type="PaxDb" id="2903-EOD14993"/>
<name>A0A0D3IUQ8_EMIH1</name>
<evidence type="ECO:0000313" key="3">
    <source>
        <dbReference type="Proteomes" id="UP000013827"/>
    </source>
</evidence>
<dbReference type="InterPro" id="IPR011050">
    <property type="entry name" value="Pectin_lyase_fold/virulence"/>
</dbReference>
<evidence type="ECO:0000256" key="1">
    <source>
        <dbReference type="SAM" id="MobiDB-lite"/>
    </source>
</evidence>
<reference evidence="3" key="1">
    <citation type="journal article" date="2013" name="Nature">
        <title>Pan genome of the phytoplankton Emiliania underpins its global distribution.</title>
        <authorList>
            <person name="Read B.A."/>
            <person name="Kegel J."/>
            <person name="Klute M.J."/>
            <person name="Kuo A."/>
            <person name="Lefebvre S.C."/>
            <person name="Maumus F."/>
            <person name="Mayer C."/>
            <person name="Miller J."/>
            <person name="Monier A."/>
            <person name="Salamov A."/>
            <person name="Young J."/>
            <person name="Aguilar M."/>
            <person name="Claverie J.M."/>
            <person name="Frickenhaus S."/>
            <person name="Gonzalez K."/>
            <person name="Herman E.K."/>
            <person name="Lin Y.C."/>
            <person name="Napier J."/>
            <person name="Ogata H."/>
            <person name="Sarno A.F."/>
            <person name="Shmutz J."/>
            <person name="Schroeder D."/>
            <person name="de Vargas C."/>
            <person name="Verret F."/>
            <person name="von Dassow P."/>
            <person name="Valentin K."/>
            <person name="Van de Peer Y."/>
            <person name="Wheeler G."/>
            <person name="Dacks J.B."/>
            <person name="Delwiche C.F."/>
            <person name="Dyhrman S.T."/>
            <person name="Glockner G."/>
            <person name="John U."/>
            <person name="Richards T."/>
            <person name="Worden A.Z."/>
            <person name="Zhang X."/>
            <person name="Grigoriev I.V."/>
            <person name="Allen A.E."/>
            <person name="Bidle K."/>
            <person name="Borodovsky M."/>
            <person name="Bowler C."/>
            <person name="Brownlee C."/>
            <person name="Cock J.M."/>
            <person name="Elias M."/>
            <person name="Gladyshev V.N."/>
            <person name="Groth M."/>
            <person name="Guda C."/>
            <person name="Hadaegh A."/>
            <person name="Iglesias-Rodriguez M.D."/>
            <person name="Jenkins J."/>
            <person name="Jones B.M."/>
            <person name="Lawson T."/>
            <person name="Leese F."/>
            <person name="Lindquist E."/>
            <person name="Lobanov A."/>
            <person name="Lomsadze A."/>
            <person name="Malik S.B."/>
            <person name="Marsh M.E."/>
            <person name="Mackinder L."/>
            <person name="Mock T."/>
            <person name="Mueller-Roeber B."/>
            <person name="Pagarete A."/>
            <person name="Parker M."/>
            <person name="Probert I."/>
            <person name="Quesneville H."/>
            <person name="Raines C."/>
            <person name="Rensing S.A."/>
            <person name="Riano-Pachon D.M."/>
            <person name="Richier S."/>
            <person name="Rokitta S."/>
            <person name="Shiraiwa Y."/>
            <person name="Soanes D.M."/>
            <person name="van der Giezen M."/>
            <person name="Wahlund T.M."/>
            <person name="Williams B."/>
            <person name="Wilson W."/>
            <person name="Wolfe G."/>
            <person name="Wurch L.L."/>
        </authorList>
    </citation>
    <scope>NUCLEOTIDE SEQUENCE</scope>
</reference>
<feature type="region of interest" description="Disordered" evidence="1">
    <location>
        <begin position="75"/>
        <end position="105"/>
    </location>
</feature>
<accession>A0A0D3IUQ8</accession>
<dbReference type="InterPro" id="IPR012334">
    <property type="entry name" value="Pectin_lyas_fold"/>
</dbReference>
<dbReference type="EnsemblProtists" id="EOD14993">
    <property type="protein sequence ID" value="EOD14993"/>
    <property type="gene ID" value="EMIHUDRAFT_459414"/>
</dbReference>
<dbReference type="GeneID" id="17261140"/>
<evidence type="ECO:0000313" key="2">
    <source>
        <dbReference type="EnsemblProtists" id="EOD14993"/>
    </source>
</evidence>
<dbReference type="HOGENOM" id="CLU_355070_0_0_1"/>
<dbReference type="eggNOG" id="ENOG502RBSW">
    <property type="taxonomic scope" value="Eukaryota"/>
</dbReference>
<reference evidence="2" key="2">
    <citation type="submission" date="2024-10" db="UniProtKB">
        <authorList>
            <consortium name="EnsemblProtists"/>
        </authorList>
    </citation>
    <scope>IDENTIFICATION</scope>
</reference>
<dbReference type="Gene3D" id="2.160.20.10">
    <property type="entry name" value="Single-stranded right-handed beta-helix, Pectin lyase-like"/>
    <property type="match status" value="1"/>
</dbReference>
<evidence type="ECO:0008006" key="4">
    <source>
        <dbReference type="Google" id="ProtNLM"/>
    </source>
</evidence>
<dbReference type="RefSeq" id="XP_005767422.1">
    <property type="nucleotide sequence ID" value="XM_005767365.1"/>
</dbReference>
<dbReference type="STRING" id="2903.R1BXV9"/>
<dbReference type="AlphaFoldDB" id="A0A0D3IUQ8"/>
<dbReference type="PANTHER" id="PTHR36453">
    <property type="entry name" value="SECRETED PROTEIN-RELATED"/>
    <property type="match status" value="1"/>
</dbReference>
<protein>
    <recommendedName>
        <fullName evidence="4">Right handed beta helix domain-containing protein</fullName>
    </recommendedName>
</protein>
<organism evidence="2 3">
    <name type="scientific">Emiliania huxleyi (strain CCMP1516)</name>
    <dbReference type="NCBI Taxonomy" id="280463"/>
    <lineage>
        <taxon>Eukaryota</taxon>
        <taxon>Haptista</taxon>
        <taxon>Haptophyta</taxon>
        <taxon>Prymnesiophyceae</taxon>
        <taxon>Isochrysidales</taxon>
        <taxon>Noelaerhabdaceae</taxon>
        <taxon>Emiliania</taxon>
    </lineage>
</organism>
<dbReference type="PANTHER" id="PTHR36453:SF1">
    <property type="entry name" value="RIGHT HANDED BETA HELIX DOMAIN-CONTAINING PROTEIN"/>
    <property type="match status" value="1"/>
</dbReference>
<sequence>MMIVGLSVATAAGSSNKWPIRAPHADKVPASFDCEMRKAAYDYGRKLLPRLGSFESLYYALGLNGPGCTAPMRGADATSPFQPEPAPSGSIFVSPAGDDEGAGTEATPLRSIQLACDRAAASAARTVVLRGGTHFLSSTITLNASHSNLRVMAHPGEVPVVSGGVELKVAWRPHDVGRRNAANETTNIWVADVSGVDDIPGLQIDGVRATRARYPNLPGGIEVSPGYGGMVSEKDADWTPPDFNKFGPVHFYTDNASSHDRPNGGWFEHYMIGVGGLCSVYDPPVSYWCSRHPSGGGAFAFRTPSGVTPKPGALPHAPYKDPSGARSLARRHLQGPSRSASELARALFFVWRPARWANWMFEVGAYNASSGNFTFGKGGNQGARGENRGGDFFVENIYEELDAPGEFFFDTKAKRLYLFYNGTGPPPAAASVVAPSLRTLVNISASRWAPARGISHSGVTFRAARYTYMDPHGVPSAGDWALDRVGAVFLQGTEGVRFDACSFERVDGNAVMVSGYNRHAAITNSDFAFVGGNAASDPGRPGERIENYPHAGVDGTDGNHPRYTTVSGCSAREVGLYEKQSSFFVQAKTAQSTARGDVSGNVFFNGPRAGINANDGFGGGDEISHNLVFSTCRESGDHGPFNSWDRQPFLTTEDVDNDDGSAYYKTHHNFLVYGGQGMKNDFGGHDNHHYSNVYAYVGRGLGVCSQRPGHEDRFYDNKLVITGNDVGGFACDGAAKTVVHDNEYFTASGSIAECKMSLPDWQKRGEDKGSTVAKLPADKEIIGWARKLLGF</sequence>
<dbReference type="Proteomes" id="UP000013827">
    <property type="component" value="Unassembled WGS sequence"/>
</dbReference>
<dbReference type="SUPFAM" id="SSF51126">
    <property type="entry name" value="Pectin lyase-like"/>
    <property type="match status" value="1"/>
</dbReference>
<proteinExistence type="predicted"/>
<dbReference type="KEGG" id="ehx:EMIHUDRAFT_459414"/>
<keyword evidence="3" id="KW-1185">Reference proteome</keyword>